<keyword evidence="4" id="KW-0963">Cytoplasm</keyword>
<protein>
    <recommendedName>
        <fullName evidence="4">Cysteine proteinase 1, mitochondrial</fullName>
        <ecNumber evidence="4">3.4.22.40</ecNumber>
    </recommendedName>
</protein>
<organism evidence="6 7">
    <name type="scientific">Coemansia guatemalensis</name>
    <dbReference type="NCBI Taxonomy" id="2761395"/>
    <lineage>
        <taxon>Eukaryota</taxon>
        <taxon>Fungi</taxon>
        <taxon>Fungi incertae sedis</taxon>
        <taxon>Zoopagomycota</taxon>
        <taxon>Kickxellomycotina</taxon>
        <taxon>Kickxellomycetes</taxon>
        <taxon>Kickxellales</taxon>
        <taxon>Kickxellaceae</taxon>
        <taxon>Coemansia</taxon>
    </lineage>
</organism>
<comment type="catalytic activity">
    <reaction evidence="4">
        <text>Inactivates bleomycin B2 (a cytotoxic glycometallopeptide) by hydrolysis of a carboxyamide bond of beta-aminoalanine, but also shows general aminopeptidase activity. The specificity varies somewhat with source, but amino acid arylamides of Met, Leu and Ala are preferred.</text>
        <dbReference type="EC" id="3.4.22.40"/>
    </reaction>
</comment>
<dbReference type="Proteomes" id="UP001140094">
    <property type="component" value="Unassembled WGS sequence"/>
</dbReference>
<comment type="subcellular location">
    <subcellularLocation>
        <location evidence="4">Mitochondrion</location>
    </subcellularLocation>
    <subcellularLocation>
        <location evidence="4">Cytoplasm</location>
    </subcellularLocation>
</comment>
<comment type="function">
    <text evidence="4">Has aminopeptidase activity, shortening substrate peptides sequentially by 1 amino acid. Has bleomycin hydrolase activity, which can protect the cell from the toxic effects of bleomycin. Has homocysteine-thiolactonase activity, protecting the cell against homocysteine toxicity.</text>
</comment>
<reference evidence="6" key="1">
    <citation type="submission" date="2022-07" db="EMBL/GenBank/DDBJ databases">
        <title>Phylogenomic reconstructions and comparative analyses of Kickxellomycotina fungi.</title>
        <authorList>
            <person name="Reynolds N.K."/>
            <person name="Stajich J.E."/>
            <person name="Barry K."/>
            <person name="Grigoriev I.V."/>
            <person name="Crous P."/>
            <person name="Smith M.E."/>
        </authorList>
    </citation>
    <scope>NUCLEOTIDE SEQUENCE</scope>
    <source>
        <strain evidence="6">NRRL 1565</strain>
    </source>
</reference>
<keyword evidence="2 4" id="KW-0378">Hydrolase</keyword>
<dbReference type="InterPro" id="IPR004134">
    <property type="entry name" value="Peptidase_C1B"/>
</dbReference>
<dbReference type="GO" id="GO:0070005">
    <property type="term" value="F:cysteine-type aminopeptidase activity"/>
    <property type="evidence" value="ECO:0007669"/>
    <property type="project" value="InterPro"/>
</dbReference>
<dbReference type="EMBL" id="JANBUO010000563">
    <property type="protein sequence ID" value="KAJ2803154.1"/>
    <property type="molecule type" value="Genomic_DNA"/>
</dbReference>
<dbReference type="Gene3D" id="3.90.70.10">
    <property type="entry name" value="Cysteine proteinases"/>
    <property type="match status" value="1"/>
</dbReference>
<evidence type="ECO:0000313" key="7">
    <source>
        <dbReference type="Proteomes" id="UP001140094"/>
    </source>
</evidence>
<dbReference type="EC" id="3.4.22.40" evidence="4"/>
<dbReference type="Pfam" id="PF03051">
    <property type="entry name" value="Peptidase_C1_2"/>
    <property type="match status" value="1"/>
</dbReference>
<feature type="active site" evidence="5">
    <location>
        <position position="429"/>
    </location>
</feature>
<feature type="active site" evidence="5">
    <location>
        <position position="408"/>
    </location>
</feature>
<comment type="similarity">
    <text evidence="4">Belongs to the peptidase C1 family.</text>
</comment>
<gene>
    <name evidence="6" type="primary">LAP3_3</name>
    <name evidence="6" type="ORF">H4R20_003005</name>
</gene>
<evidence type="ECO:0000313" key="6">
    <source>
        <dbReference type="EMBL" id="KAJ2803154.1"/>
    </source>
</evidence>
<dbReference type="PANTHER" id="PTHR10363:SF2">
    <property type="entry name" value="BLEOMYCIN HYDROLASE"/>
    <property type="match status" value="1"/>
</dbReference>
<sequence length="488" mass="56237">MVVLNTDDKLPCSSFAEYFSGNADVLHAQPLQEPVNANEGRPSSNRSAKELDLALLDDIRDELEGDITCRLGSLTISKLPLEDALENKQLFIEHPPLFSNRIALEPSINNQSKSYLCWNYAGLNMMRFKLMEQYNLAEFDFSKAYLFFYDKVEKANWFLENVLSTLDQSLDSRLVQCIFAKPVNDPAQWSMFVPLIEKYGMVPYSAYPDTYHNLDPAHLVTLLSSVVREFALHLRNEYANGKSVEELRTKKAGMIKEVYRIMTITNMSPPKKFTWAFYDRDGTFHEFKDITPLKFYKDYMRFDCLQTVSLYNDPRNEYMRKLKVGYTGSVVGGQKIDQLNVPMSEIKRLAAKLVMAGHPLWFASDVSKLVSLNGIADTNIFDYKTAFNAKYNLTKAERMQCLESHPTHVMVLTGVHIEDSKIVRWQAENSFGKEFGNNGYLTITDKWFDEYVYQMVVMKSELSQEMLDALENDTIVLPPWDITSIWYV</sequence>
<comment type="caution">
    <text evidence="6">The sequence shown here is derived from an EMBL/GenBank/DDBJ whole genome shotgun (WGS) entry which is preliminary data.</text>
</comment>
<dbReference type="GO" id="GO:0009636">
    <property type="term" value="P:response to toxic substance"/>
    <property type="evidence" value="ECO:0007669"/>
    <property type="project" value="TreeGrafter"/>
</dbReference>
<dbReference type="PANTHER" id="PTHR10363">
    <property type="entry name" value="BLEOMYCIN HYDROLASE"/>
    <property type="match status" value="1"/>
</dbReference>
<dbReference type="OrthoDB" id="2666448at2759"/>
<dbReference type="GO" id="GO:0004197">
    <property type="term" value="F:cysteine-type endopeptidase activity"/>
    <property type="evidence" value="ECO:0007669"/>
    <property type="project" value="UniProtKB-EC"/>
</dbReference>
<name>A0A9W8LUG8_9FUNG</name>
<dbReference type="GO" id="GO:0006508">
    <property type="term" value="P:proteolysis"/>
    <property type="evidence" value="ECO:0007669"/>
    <property type="project" value="UniProtKB-KW"/>
</dbReference>
<keyword evidence="1 4" id="KW-0645">Protease</keyword>
<proteinExistence type="inferred from homology"/>
<dbReference type="AlphaFoldDB" id="A0A9W8LUG8"/>
<keyword evidence="7" id="KW-1185">Reference proteome</keyword>
<evidence type="ECO:0000256" key="2">
    <source>
        <dbReference type="ARBA" id="ARBA00022801"/>
    </source>
</evidence>
<evidence type="ECO:0000256" key="4">
    <source>
        <dbReference type="PIRNR" id="PIRNR005700"/>
    </source>
</evidence>
<dbReference type="GO" id="GO:0005739">
    <property type="term" value="C:mitochondrion"/>
    <property type="evidence" value="ECO:0007669"/>
    <property type="project" value="UniProtKB-SubCell"/>
</dbReference>
<dbReference type="InterPro" id="IPR038765">
    <property type="entry name" value="Papain-like_cys_pep_sf"/>
</dbReference>
<dbReference type="GO" id="GO:0043418">
    <property type="term" value="P:homocysteine catabolic process"/>
    <property type="evidence" value="ECO:0007669"/>
    <property type="project" value="TreeGrafter"/>
</dbReference>
<evidence type="ECO:0000256" key="5">
    <source>
        <dbReference type="PIRSR" id="PIRSR005700-1"/>
    </source>
</evidence>
<keyword evidence="3 4" id="KW-0788">Thiol protease</keyword>
<dbReference type="SUPFAM" id="SSF54001">
    <property type="entry name" value="Cysteine proteinases"/>
    <property type="match status" value="1"/>
</dbReference>
<dbReference type="PIRSF" id="PIRSF005700">
    <property type="entry name" value="PepC"/>
    <property type="match status" value="1"/>
</dbReference>
<keyword evidence="4" id="KW-0496">Mitochondrion</keyword>
<accession>A0A9W8LUG8</accession>
<evidence type="ECO:0000256" key="3">
    <source>
        <dbReference type="ARBA" id="ARBA00022807"/>
    </source>
</evidence>
<feature type="active site" evidence="5">
    <location>
        <position position="117"/>
    </location>
</feature>
<evidence type="ECO:0000256" key="1">
    <source>
        <dbReference type="ARBA" id="ARBA00022670"/>
    </source>
</evidence>